<proteinExistence type="predicted"/>
<protein>
    <submittedName>
        <fullName evidence="1">Uncharacterized protein</fullName>
    </submittedName>
</protein>
<accession>A0A6J7WY49</accession>
<organism evidence="1">
    <name type="scientific">uncultured Caudovirales phage</name>
    <dbReference type="NCBI Taxonomy" id="2100421"/>
    <lineage>
        <taxon>Viruses</taxon>
        <taxon>Duplodnaviria</taxon>
        <taxon>Heunggongvirae</taxon>
        <taxon>Uroviricota</taxon>
        <taxon>Caudoviricetes</taxon>
        <taxon>Peduoviridae</taxon>
        <taxon>Maltschvirus</taxon>
        <taxon>Maltschvirus maltsch</taxon>
    </lineage>
</organism>
<name>A0A6J7WY49_9CAUD</name>
<evidence type="ECO:0000313" key="1">
    <source>
        <dbReference type="EMBL" id="CAB5223019.1"/>
    </source>
</evidence>
<gene>
    <name evidence="1" type="ORF">UFOVP372_48</name>
</gene>
<sequence length="201" mass="20530">MADTKISALPASTTPLAGTEVLPIVQSNVTKQVSVANLTAGRAISATQLTLTTGNLVVASGQGIDFSATPGTGTSELLADYEEGDWTPTLTRDVPPSLTYTNQVGKYVKVGRQVTLNGSLFYTVTTGGSGLIYIGGFPFAANATSAYSASGSAAYVDSITLGADALYTGQNGTGGVLTLNGNFATGALTTGRMYFTITYQV</sequence>
<dbReference type="EMBL" id="LR798302">
    <property type="protein sequence ID" value="CAB5223019.1"/>
    <property type="molecule type" value="Genomic_DNA"/>
</dbReference>
<reference evidence="1" key="1">
    <citation type="submission" date="2020-05" db="EMBL/GenBank/DDBJ databases">
        <authorList>
            <person name="Chiriac C."/>
            <person name="Salcher M."/>
            <person name="Ghai R."/>
            <person name="Kavagutti S V."/>
        </authorList>
    </citation>
    <scope>NUCLEOTIDE SEQUENCE</scope>
</reference>